<proteinExistence type="inferred from homology"/>
<evidence type="ECO:0000256" key="1">
    <source>
        <dbReference type="ARBA" id="ARBA00022980"/>
    </source>
</evidence>
<comment type="function">
    <text evidence="3 5">Binds to 23S rRNA. Forms part of two intersubunit bridges in the 70S ribosome.</text>
</comment>
<evidence type="ECO:0000256" key="3">
    <source>
        <dbReference type="HAMAP-Rule" id="MF_01367"/>
    </source>
</evidence>
<evidence type="ECO:0000256" key="5">
    <source>
        <dbReference type="RuleBase" id="RU003950"/>
    </source>
</evidence>
<dbReference type="PANTHER" id="PTHR11761:SF3">
    <property type="entry name" value="LARGE RIBOSOMAL SUBUNIT PROTEIN UL14M"/>
    <property type="match status" value="1"/>
</dbReference>
<dbReference type="Proteomes" id="UP000316495">
    <property type="component" value="Unassembled WGS sequence"/>
</dbReference>
<keyword evidence="2 3" id="KW-0687">Ribonucleoprotein</keyword>
<comment type="caution">
    <text evidence="6">The sequence shown here is derived from an EMBL/GenBank/DDBJ whole genome shotgun (WGS) entry which is preliminary data.</text>
</comment>
<organism evidence="6 7">
    <name type="scientific">Candidatus Berkelbacteria bacterium Athens1014_28</name>
    <dbReference type="NCBI Taxonomy" id="2017145"/>
    <lineage>
        <taxon>Bacteria</taxon>
        <taxon>Candidatus Berkelbacteria</taxon>
    </lineage>
</organism>
<dbReference type="Gene3D" id="2.40.150.20">
    <property type="entry name" value="Ribosomal protein L14"/>
    <property type="match status" value="1"/>
</dbReference>
<dbReference type="NCBIfam" id="TIGR01067">
    <property type="entry name" value="rplN_bact"/>
    <property type="match status" value="1"/>
</dbReference>
<reference evidence="6 7" key="1">
    <citation type="submission" date="2017-07" db="EMBL/GenBank/DDBJ databases">
        <title>Mechanisms for carbon and nitrogen cycling indicate functional differentiation within the Candidate Phyla Radiation.</title>
        <authorList>
            <person name="Danczak R.E."/>
            <person name="Johnston M.D."/>
            <person name="Kenah C."/>
            <person name="Slattery M."/>
            <person name="Wrighton K.C."/>
            <person name="Wilkins M.J."/>
        </authorList>
    </citation>
    <scope>NUCLEOTIDE SEQUENCE [LARGE SCALE GENOMIC DNA]</scope>
    <source>
        <strain evidence="6">Athens1014_28</strain>
    </source>
</reference>
<dbReference type="EMBL" id="VMGN01000001">
    <property type="protein sequence ID" value="TSC95286.1"/>
    <property type="molecule type" value="Genomic_DNA"/>
</dbReference>
<evidence type="ECO:0000313" key="6">
    <source>
        <dbReference type="EMBL" id="TSC95286.1"/>
    </source>
</evidence>
<evidence type="ECO:0000256" key="2">
    <source>
        <dbReference type="ARBA" id="ARBA00023274"/>
    </source>
</evidence>
<dbReference type="InterPro" id="IPR036853">
    <property type="entry name" value="Ribosomal_uL14_sf"/>
</dbReference>
<dbReference type="GO" id="GO:0006412">
    <property type="term" value="P:translation"/>
    <property type="evidence" value="ECO:0007669"/>
    <property type="project" value="UniProtKB-UniRule"/>
</dbReference>
<keyword evidence="3 5" id="KW-0699">rRNA-binding</keyword>
<comment type="similarity">
    <text evidence="3 4">Belongs to the universal ribosomal protein uL14 family.</text>
</comment>
<dbReference type="GO" id="GO:0022625">
    <property type="term" value="C:cytosolic large ribosomal subunit"/>
    <property type="evidence" value="ECO:0007669"/>
    <property type="project" value="TreeGrafter"/>
</dbReference>
<evidence type="ECO:0000313" key="7">
    <source>
        <dbReference type="Proteomes" id="UP000316495"/>
    </source>
</evidence>
<accession>A0A554LQZ9</accession>
<dbReference type="CDD" id="cd00337">
    <property type="entry name" value="Ribosomal_uL14"/>
    <property type="match status" value="1"/>
</dbReference>
<comment type="subunit">
    <text evidence="3">Part of the 50S ribosomal subunit. Forms a cluster with proteins L3 and L19. In the 70S ribosome, L14 and L19 interact and together make contacts with the 16S rRNA in bridges B5 and B8.</text>
</comment>
<keyword evidence="1 3" id="KW-0689">Ribosomal protein</keyword>
<dbReference type="PANTHER" id="PTHR11761">
    <property type="entry name" value="50S/60S RIBOSOMAL PROTEIN L14/L23"/>
    <property type="match status" value="1"/>
</dbReference>
<dbReference type="GO" id="GO:0070180">
    <property type="term" value="F:large ribosomal subunit rRNA binding"/>
    <property type="evidence" value="ECO:0007669"/>
    <property type="project" value="TreeGrafter"/>
</dbReference>
<dbReference type="PROSITE" id="PS00049">
    <property type="entry name" value="RIBOSOMAL_L14"/>
    <property type="match status" value="1"/>
</dbReference>
<protein>
    <recommendedName>
        <fullName evidence="3">Large ribosomal subunit protein uL14</fullName>
    </recommendedName>
</protein>
<dbReference type="AlphaFoldDB" id="A0A554LQZ9"/>
<keyword evidence="3 5" id="KW-0694">RNA-binding</keyword>
<evidence type="ECO:0000256" key="4">
    <source>
        <dbReference type="RuleBase" id="RU003949"/>
    </source>
</evidence>
<name>A0A554LQZ9_9BACT</name>
<dbReference type="InterPro" id="IPR000218">
    <property type="entry name" value="Ribosomal_uL14"/>
</dbReference>
<dbReference type="SUPFAM" id="SSF50193">
    <property type="entry name" value="Ribosomal protein L14"/>
    <property type="match status" value="1"/>
</dbReference>
<dbReference type="InterPro" id="IPR005745">
    <property type="entry name" value="Ribosomal_uL14_bac-type"/>
</dbReference>
<dbReference type="HAMAP" id="MF_01367">
    <property type="entry name" value="Ribosomal_uL14"/>
    <property type="match status" value="1"/>
</dbReference>
<gene>
    <name evidence="3" type="primary">rplN</name>
    <name evidence="6" type="ORF">Athens101428_14</name>
</gene>
<dbReference type="GO" id="GO:0003735">
    <property type="term" value="F:structural constituent of ribosome"/>
    <property type="evidence" value="ECO:0007669"/>
    <property type="project" value="InterPro"/>
</dbReference>
<dbReference type="Pfam" id="PF00238">
    <property type="entry name" value="Ribosomal_L14"/>
    <property type="match status" value="1"/>
</dbReference>
<dbReference type="InterPro" id="IPR019972">
    <property type="entry name" value="Ribosomal_uL14_CS"/>
</dbReference>
<sequence length="121" mass="13201">MIQPGTQLIVADNCGARIIECIATLHSAKRDAAHIGEIISASVKIATPRATVKKKEVVRAVIVRQRAPYKRKDGSLVKFSDNAAVIIDKDGNIRGTRVFGPIPREIRDNFIKIISLASEVV</sequence>
<dbReference type="SMART" id="SM01374">
    <property type="entry name" value="Ribosomal_L14"/>
    <property type="match status" value="1"/>
</dbReference>